<dbReference type="InterPro" id="IPR038189">
    <property type="entry name" value="Cdc37_Hsp90-bd_sf"/>
</dbReference>
<dbReference type="SUPFAM" id="SSF101391">
    <property type="entry name" value="Hsp90 co-chaperone CDC37"/>
    <property type="match status" value="1"/>
</dbReference>
<dbReference type="InterPro" id="IPR013873">
    <property type="entry name" value="Cdc37_C"/>
</dbReference>
<feature type="region of interest" description="Disordered" evidence="6">
    <location>
        <begin position="38"/>
        <end position="70"/>
    </location>
</feature>
<accession>A0ABM1EWS7</accession>
<reference evidence="11" key="1">
    <citation type="submission" date="2025-08" db="UniProtKB">
        <authorList>
            <consortium name="RefSeq"/>
        </authorList>
    </citation>
    <scope>IDENTIFICATION</scope>
</reference>
<feature type="compositionally biased region" description="Basic and acidic residues" evidence="6">
    <location>
        <begin position="56"/>
        <end position="69"/>
    </location>
</feature>
<evidence type="ECO:0000313" key="10">
    <source>
        <dbReference type="Proteomes" id="UP000695022"/>
    </source>
</evidence>
<feature type="domain" description="Cdc37 Hsp90 binding" evidence="8">
    <location>
        <begin position="116"/>
        <end position="280"/>
    </location>
</feature>
<dbReference type="SMART" id="SM01070">
    <property type="entry name" value="CDC37_M"/>
    <property type="match status" value="1"/>
</dbReference>
<evidence type="ECO:0000313" key="11">
    <source>
        <dbReference type="RefSeq" id="XP_014676648.1"/>
    </source>
</evidence>
<evidence type="ECO:0000259" key="7">
    <source>
        <dbReference type="SMART" id="SM01069"/>
    </source>
</evidence>
<sequence>MDYSKWDHIEISDDEDDIHPNIDTPSLFRWRHQARMDRMEEQRKEKESIQNSVTDLQRKKAEMKKKLEEAETGQLNMDKIKLEVEEIEKQEKEWRKKEEEFAKKERLTPLNVDTLSHDAWQKTIINKPPAKPTNVILSEEEQEKKQREFIKKYEKDIKKFGIMKKWDVSKAFMEENRHLVCEETANYLVIWCIDLEVEEKHELMSHVAHQTIVMQYLLELAKQLDVDPRACIGSFFTKIKTADKVYLDAFEDELRLFKGRVKERAEARIERAMKEYEEEEKQKRLGPGGLDPVEVFESLPQILKSCFETQDIPLLQKTLLELPESDARYHMKRCVDSGLWVPEASAKEELEKGMSKEEVGKEEEKKKAAA</sequence>
<gene>
    <name evidence="11" type="primary">LOC106816537</name>
</gene>
<feature type="domain" description="Cdc37 C-terminal" evidence="7">
    <location>
        <begin position="284"/>
        <end position="370"/>
    </location>
</feature>
<evidence type="ECO:0000256" key="3">
    <source>
        <dbReference type="ARBA" id="ARBA00022490"/>
    </source>
</evidence>
<dbReference type="InterPro" id="IPR013874">
    <property type="entry name" value="Cdc37_Hsp90-bd"/>
</dbReference>
<dbReference type="Pfam" id="PF03234">
    <property type="entry name" value="CDC37_N"/>
    <property type="match status" value="1"/>
</dbReference>
<evidence type="ECO:0000256" key="1">
    <source>
        <dbReference type="ARBA" id="ARBA00004496"/>
    </source>
</evidence>
<protein>
    <recommendedName>
        <fullName evidence="5">Hsp90 chaperone protein kinase-targeting subunit</fullName>
    </recommendedName>
</protein>
<organism evidence="10 11">
    <name type="scientific">Priapulus caudatus</name>
    <name type="common">Priapulid worm</name>
    <dbReference type="NCBI Taxonomy" id="37621"/>
    <lineage>
        <taxon>Eukaryota</taxon>
        <taxon>Metazoa</taxon>
        <taxon>Ecdysozoa</taxon>
        <taxon>Scalidophora</taxon>
        <taxon>Priapulida</taxon>
        <taxon>Priapulimorpha</taxon>
        <taxon>Priapulimorphida</taxon>
        <taxon>Priapulidae</taxon>
        <taxon>Priapulus</taxon>
    </lineage>
</organism>
<dbReference type="Gene3D" id="1.20.58.610">
    <property type="entry name" value="Cdc37, Hsp90 binding domain"/>
    <property type="match status" value="1"/>
</dbReference>
<evidence type="ECO:0000259" key="9">
    <source>
        <dbReference type="SMART" id="SM01071"/>
    </source>
</evidence>
<dbReference type="Pfam" id="PF08565">
    <property type="entry name" value="CDC37_M"/>
    <property type="match status" value="1"/>
</dbReference>
<keyword evidence="3" id="KW-0963">Cytoplasm</keyword>
<dbReference type="SMART" id="SM01071">
    <property type="entry name" value="CDC37_N"/>
    <property type="match status" value="1"/>
</dbReference>
<evidence type="ECO:0000256" key="4">
    <source>
        <dbReference type="ARBA" id="ARBA00023186"/>
    </source>
</evidence>
<dbReference type="Gene3D" id="6.10.140.250">
    <property type="match status" value="1"/>
</dbReference>
<evidence type="ECO:0000259" key="8">
    <source>
        <dbReference type="SMART" id="SM01070"/>
    </source>
</evidence>
<dbReference type="InterPro" id="IPR004918">
    <property type="entry name" value="Cdc37"/>
</dbReference>
<dbReference type="InterPro" id="IPR013855">
    <property type="entry name" value="Cdc37_N_dom"/>
</dbReference>
<name>A0ABM1EWS7_PRICU</name>
<evidence type="ECO:0000256" key="5">
    <source>
        <dbReference type="ARBA" id="ARBA00031396"/>
    </source>
</evidence>
<dbReference type="SMART" id="SM01069">
    <property type="entry name" value="CDC37_C"/>
    <property type="match status" value="1"/>
</dbReference>
<keyword evidence="10" id="KW-1185">Reference proteome</keyword>
<dbReference type="GeneID" id="106816537"/>
<dbReference type="PANTHER" id="PTHR12800">
    <property type="entry name" value="CDC37-RELATED"/>
    <property type="match status" value="1"/>
</dbReference>
<feature type="compositionally biased region" description="Basic and acidic residues" evidence="6">
    <location>
        <begin position="38"/>
        <end position="48"/>
    </location>
</feature>
<keyword evidence="4" id="KW-0143">Chaperone</keyword>
<evidence type="ECO:0000256" key="6">
    <source>
        <dbReference type="SAM" id="MobiDB-lite"/>
    </source>
</evidence>
<dbReference type="PANTHER" id="PTHR12800:SF4">
    <property type="entry name" value="HSP90 CO-CHAPERONE CDC37"/>
    <property type="match status" value="1"/>
</dbReference>
<dbReference type="Proteomes" id="UP000695022">
    <property type="component" value="Unplaced"/>
</dbReference>
<evidence type="ECO:0000256" key="2">
    <source>
        <dbReference type="ARBA" id="ARBA00006222"/>
    </source>
</evidence>
<proteinExistence type="inferred from homology"/>
<feature type="region of interest" description="Disordered" evidence="6">
    <location>
        <begin position="346"/>
        <end position="370"/>
    </location>
</feature>
<dbReference type="Pfam" id="PF08564">
    <property type="entry name" value="CDC37_C"/>
    <property type="match status" value="1"/>
</dbReference>
<feature type="domain" description="Cdc37 N-terminal" evidence="9">
    <location>
        <begin position="2"/>
        <end position="123"/>
    </location>
</feature>
<comment type="subcellular location">
    <subcellularLocation>
        <location evidence="1">Cytoplasm</location>
    </subcellularLocation>
</comment>
<comment type="similarity">
    <text evidence="2">Belongs to the CDC37 family.</text>
</comment>
<dbReference type="RefSeq" id="XP_014676648.1">
    <property type="nucleotide sequence ID" value="XM_014821162.1"/>
</dbReference>